<dbReference type="EMBL" id="SRRU01000015">
    <property type="protein sequence ID" value="TGN74360.1"/>
    <property type="molecule type" value="Genomic_DNA"/>
</dbReference>
<organism evidence="7 8">
    <name type="scientific">Streptomyces griseoluteus</name>
    <dbReference type="NCBI Taxonomy" id="29306"/>
    <lineage>
        <taxon>Bacteria</taxon>
        <taxon>Bacillati</taxon>
        <taxon>Actinomycetota</taxon>
        <taxon>Actinomycetes</taxon>
        <taxon>Kitasatosporales</taxon>
        <taxon>Streptomycetaceae</taxon>
        <taxon>Streptomyces</taxon>
    </lineage>
</organism>
<evidence type="ECO:0000256" key="3">
    <source>
        <dbReference type="ARBA" id="ARBA00022832"/>
    </source>
</evidence>
<dbReference type="PANTHER" id="PTHR43272">
    <property type="entry name" value="LONG-CHAIN-FATTY-ACID--COA LIGASE"/>
    <property type="match status" value="1"/>
</dbReference>
<keyword evidence="4" id="KW-0443">Lipid metabolism</keyword>
<proteinExistence type="inferred from homology"/>
<dbReference type="CDD" id="cd05907">
    <property type="entry name" value="VL_LC_FACS_like"/>
    <property type="match status" value="1"/>
</dbReference>
<comment type="similarity">
    <text evidence="1">Belongs to the ATP-dependent AMP-binding enzyme family.</text>
</comment>
<protein>
    <recommendedName>
        <fullName evidence="5">Acyl-CoA synthetase</fullName>
    </recommendedName>
</protein>
<gene>
    <name evidence="7" type="ORF">E5082_30080</name>
</gene>
<dbReference type="Pfam" id="PF23562">
    <property type="entry name" value="AMP-binding_C_3"/>
    <property type="match status" value="1"/>
</dbReference>
<evidence type="ECO:0000256" key="5">
    <source>
        <dbReference type="ARBA" id="ARBA00032875"/>
    </source>
</evidence>
<evidence type="ECO:0000256" key="1">
    <source>
        <dbReference type="ARBA" id="ARBA00006432"/>
    </source>
</evidence>
<name>A0A4Z1CYD6_STRGP</name>
<accession>A0A4Z1CYD6</accession>
<sequence length="610" mass="66059">MRDFSLPALVETLSAGGLADSVYEVAERDPKLEQLARRDPLDEQRWCAVTAAEFRDEVLALAKGLLAGGIQFGHRVAVMSRTRYEWTLFSYALWSIGAQVVPVYPTSSADQVRWILSDAQVVAVVVEHEDHAMTVGAVCDQLPLLRAIWQLDANCVQWLADAGRGIPDDVVHQYRRAVQPGSVATIAYTSGTTGPHPKGCLITHAGAAAECDTLNAGWREVLAEPGEQPAVLAFLPLSHIYGLIVQVLCMRGGIRLGHQPDLSPAALLPALASFRPTYVFAVPYIFEKIFQSARRSAEAAGREAFFDRAVDVAVRYAEEVERRDRGEGSGPGPLLKASHTVFDRLVYGRLRAVLGGRVRYATSGGSSLDRELGLFFAGAGVTIHDGYGLTETTAAVTSQPPGRPRFGTVGRPLPGCSVHVARDGEIWVRGDVVFSGYLGDPAATGSVLRDGWFATGDVGRLDDDGFLVITGRKKDILITNGGKSVNPRVLEERLLRHPLISQCLVVGDNRPFIAALITLDPEASQHWCRLRAQQHARTGEAPVNEELRGEIQRAVTMANAAVSQAEAIRAFRIIPNEFSTANGLMTPSLKLRRAAIVQAYTADIEALYGS</sequence>
<dbReference type="PANTHER" id="PTHR43272:SF32">
    <property type="entry name" value="AMP-DEPENDENT SYNTHETASE_LIGASE DOMAIN-CONTAINING PROTEIN"/>
    <property type="match status" value="1"/>
</dbReference>
<reference evidence="7 8" key="1">
    <citation type="submission" date="2019-04" db="EMBL/GenBank/DDBJ databases">
        <title>Streptomyces sp. nov. Bv016 isolated from bark of Buahinia variegata.</title>
        <authorList>
            <person name="Kanchanasin P."/>
            <person name="Tanasupawat S."/>
            <person name="Yuki M."/>
            <person name="Kudo T."/>
        </authorList>
    </citation>
    <scope>NUCLEOTIDE SEQUENCE [LARGE SCALE GENOMIC DNA]</scope>
    <source>
        <strain evidence="7 8">JCM 4765</strain>
    </source>
</reference>
<evidence type="ECO:0000259" key="6">
    <source>
        <dbReference type="Pfam" id="PF00501"/>
    </source>
</evidence>
<evidence type="ECO:0000313" key="7">
    <source>
        <dbReference type="EMBL" id="TGN74360.1"/>
    </source>
</evidence>
<comment type="caution">
    <text evidence="7">The sequence shown here is derived from an EMBL/GenBank/DDBJ whole genome shotgun (WGS) entry which is preliminary data.</text>
</comment>
<evidence type="ECO:0000256" key="2">
    <source>
        <dbReference type="ARBA" id="ARBA00022598"/>
    </source>
</evidence>
<dbReference type="GO" id="GO:0016020">
    <property type="term" value="C:membrane"/>
    <property type="evidence" value="ECO:0007669"/>
    <property type="project" value="TreeGrafter"/>
</dbReference>
<dbReference type="Gene3D" id="3.40.50.12780">
    <property type="entry name" value="N-terminal domain of ligase-like"/>
    <property type="match status" value="1"/>
</dbReference>
<dbReference type="InterPro" id="IPR042099">
    <property type="entry name" value="ANL_N_sf"/>
</dbReference>
<dbReference type="AlphaFoldDB" id="A0A4Z1CYD6"/>
<evidence type="ECO:0000256" key="4">
    <source>
        <dbReference type="ARBA" id="ARBA00023098"/>
    </source>
</evidence>
<keyword evidence="8" id="KW-1185">Reference proteome</keyword>
<feature type="domain" description="AMP-dependent synthetase/ligase" evidence="6">
    <location>
        <begin position="33"/>
        <end position="438"/>
    </location>
</feature>
<keyword evidence="3" id="KW-0276">Fatty acid metabolism</keyword>
<dbReference type="RefSeq" id="WP_135794413.1">
    <property type="nucleotide sequence ID" value="NZ_JBEPFF010000018.1"/>
</dbReference>
<dbReference type="InterPro" id="IPR000873">
    <property type="entry name" value="AMP-dep_synth/lig_dom"/>
</dbReference>
<keyword evidence="2 7" id="KW-0436">Ligase</keyword>
<dbReference type="GO" id="GO:0004467">
    <property type="term" value="F:long-chain fatty acid-CoA ligase activity"/>
    <property type="evidence" value="ECO:0007669"/>
    <property type="project" value="TreeGrafter"/>
</dbReference>
<evidence type="ECO:0000313" key="8">
    <source>
        <dbReference type="Proteomes" id="UP000298513"/>
    </source>
</evidence>
<dbReference type="Proteomes" id="UP000298513">
    <property type="component" value="Unassembled WGS sequence"/>
</dbReference>
<dbReference type="Pfam" id="PF00501">
    <property type="entry name" value="AMP-binding"/>
    <property type="match status" value="1"/>
</dbReference>
<dbReference type="SUPFAM" id="SSF56801">
    <property type="entry name" value="Acetyl-CoA synthetase-like"/>
    <property type="match status" value="1"/>
</dbReference>